<reference evidence="3" key="2">
    <citation type="submission" date="2015-01" db="EMBL/GenBank/DDBJ databases">
        <title>Evolutionary Origins and Diversification of the Mycorrhizal Mutualists.</title>
        <authorList>
            <consortium name="DOE Joint Genome Institute"/>
            <consortium name="Mycorrhizal Genomics Consortium"/>
            <person name="Kohler A."/>
            <person name="Kuo A."/>
            <person name="Nagy L.G."/>
            <person name="Floudas D."/>
            <person name="Copeland A."/>
            <person name="Barry K.W."/>
            <person name="Cichocki N."/>
            <person name="Veneault-Fourrey C."/>
            <person name="LaButti K."/>
            <person name="Lindquist E.A."/>
            <person name="Lipzen A."/>
            <person name="Lundell T."/>
            <person name="Morin E."/>
            <person name="Murat C."/>
            <person name="Riley R."/>
            <person name="Ohm R."/>
            <person name="Sun H."/>
            <person name="Tunlid A."/>
            <person name="Henrissat B."/>
            <person name="Grigoriev I.V."/>
            <person name="Hibbett D.S."/>
            <person name="Martin F."/>
        </authorList>
    </citation>
    <scope>NUCLEOTIDE SEQUENCE [LARGE SCALE GENOMIC DNA]</scope>
    <source>
        <strain evidence="3">Zn</strain>
    </source>
</reference>
<keyword evidence="3" id="KW-1185">Reference proteome</keyword>
<gene>
    <name evidence="2" type="ORF">OIDMADRAFT_166716</name>
</gene>
<dbReference type="PANTHER" id="PTHR43157:SF61">
    <property type="entry name" value="DEHYDROGENASE_REDUCTASE FAMILY PROTEIN, PUTATIVE (AFU_ORTHOLOGUE AFUA_3G01250)-RELATED"/>
    <property type="match status" value="1"/>
</dbReference>
<dbReference type="InterPro" id="IPR036291">
    <property type="entry name" value="NAD(P)-bd_dom_sf"/>
</dbReference>
<dbReference type="HOGENOM" id="CLU_010194_44_4_1"/>
<dbReference type="PRINTS" id="PR00081">
    <property type="entry name" value="GDHRDH"/>
</dbReference>
<accession>A0A0C3GSU2</accession>
<reference evidence="2 3" key="1">
    <citation type="submission" date="2014-04" db="EMBL/GenBank/DDBJ databases">
        <authorList>
            <consortium name="DOE Joint Genome Institute"/>
            <person name="Kuo A."/>
            <person name="Martino E."/>
            <person name="Perotto S."/>
            <person name="Kohler A."/>
            <person name="Nagy L.G."/>
            <person name="Floudas D."/>
            <person name="Copeland A."/>
            <person name="Barry K.W."/>
            <person name="Cichocki N."/>
            <person name="Veneault-Fourrey C."/>
            <person name="LaButti K."/>
            <person name="Lindquist E.A."/>
            <person name="Lipzen A."/>
            <person name="Lundell T."/>
            <person name="Morin E."/>
            <person name="Murat C."/>
            <person name="Sun H."/>
            <person name="Tunlid A."/>
            <person name="Henrissat B."/>
            <person name="Grigoriev I.V."/>
            <person name="Hibbett D.S."/>
            <person name="Martin F."/>
            <person name="Nordberg H.P."/>
            <person name="Cantor M.N."/>
            <person name="Hua S.X."/>
        </authorList>
    </citation>
    <scope>NUCLEOTIDE SEQUENCE [LARGE SCALE GENOMIC DNA]</scope>
    <source>
        <strain evidence="2 3">Zn</strain>
    </source>
</reference>
<name>A0A0C3GSU2_OIDMZ</name>
<dbReference type="PANTHER" id="PTHR43157">
    <property type="entry name" value="PHOSPHATIDYLINOSITOL-GLYCAN BIOSYNTHESIS CLASS F PROTEIN-RELATED"/>
    <property type="match status" value="1"/>
</dbReference>
<evidence type="ECO:0008006" key="4">
    <source>
        <dbReference type="Google" id="ProtNLM"/>
    </source>
</evidence>
<evidence type="ECO:0000313" key="2">
    <source>
        <dbReference type="EMBL" id="KIM99090.1"/>
    </source>
</evidence>
<protein>
    <recommendedName>
        <fullName evidence="4">Ketoreductase (KR) domain-containing protein</fullName>
    </recommendedName>
</protein>
<dbReference type="EMBL" id="KN832879">
    <property type="protein sequence ID" value="KIM99090.1"/>
    <property type="molecule type" value="Genomic_DNA"/>
</dbReference>
<dbReference type="OrthoDB" id="542013at2759"/>
<dbReference type="GO" id="GO:0016491">
    <property type="term" value="F:oxidoreductase activity"/>
    <property type="evidence" value="ECO:0007669"/>
    <property type="project" value="UniProtKB-KW"/>
</dbReference>
<organism evidence="2 3">
    <name type="scientific">Oidiodendron maius (strain Zn)</name>
    <dbReference type="NCBI Taxonomy" id="913774"/>
    <lineage>
        <taxon>Eukaryota</taxon>
        <taxon>Fungi</taxon>
        <taxon>Dikarya</taxon>
        <taxon>Ascomycota</taxon>
        <taxon>Pezizomycotina</taxon>
        <taxon>Leotiomycetes</taxon>
        <taxon>Leotiomycetes incertae sedis</taxon>
        <taxon>Myxotrichaceae</taxon>
        <taxon>Oidiodendron</taxon>
    </lineage>
</organism>
<sequence length="327" mass="35232">MTDVVPTQPRNLPLFVTTETCSGGTYIVTGANTGLGLEAAKHLVNLGAAKVIMGVRNVPAGETAKAEIEAATGKSNVAEVWALDLSSYASVKAFAKKVIAELDRIDALIENAGVAMAQRVLAEGHIVPLTVNVYSTFLLGVMLLPKMSEGAQKFGILPHLVIITSRVGFDFKEDWDSVKDDPMGKMDAEDMVGLKTYPLSKLLEIMAVRHLAPLMPVSRTGVVINVVCPGLCKTDLSRNAPPAFRERLAAQHEKYGRTAEDGSRTLLHGAVAGKESHGCFLDSCTIAENVVPSWLTDEESKQAQKRVWNGIAKELERVEPGCVERIL</sequence>
<dbReference type="Pfam" id="PF00106">
    <property type="entry name" value="adh_short"/>
    <property type="match status" value="1"/>
</dbReference>
<dbReference type="Gene3D" id="3.40.50.720">
    <property type="entry name" value="NAD(P)-binding Rossmann-like Domain"/>
    <property type="match status" value="1"/>
</dbReference>
<dbReference type="AlphaFoldDB" id="A0A0C3GSU2"/>
<dbReference type="SUPFAM" id="SSF51735">
    <property type="entry name" value="NAD(P)-binding Rossmann-fold domains"/>
    <property type="match status" value="1"/>
</dbReference>
<proteinExistence type="predicted"/>
<dbReference type="Proteomes" id="UP000054321">
    <property type="component" value="Unassembled WGS sequence"/>
</dbReference>
<dbReference type="STRING" id="913774.A0A0C3GSU2"/>
<dbReference type="InParanoid" id="A0A0C3GSU2"/>
<evidence type="ECO:0000313" key="3">
    <source>
        <dbReference type="Proteomes" id="UP000054321"/>
    </source>
</evidence>
<evidence type="ECO:0000256" key="1">
    <source>
        <dbReference type="ARBA" id="ARBA00023002"/>
    </source>
</evidence>
<dbReference type="InterPro" id="IPR002347">
    <property type="entry name" value="SDR_fam"/>
</dbReference>
<keyword evidence="1" id="KW-0560">Oxidoreductase</keyword>